<dbReference type="AlphaFoldDB" id="A0A415BTD8"/>
<dbReference type="SUPFAM" id="SSF56731">
    <property type="entry name" value="DNA primase core"/>
    <property type="match status" value="1"/>
</dbReference>
<dbReference type="Pfam" id="PF13155">
    <property type="entry name" value="Toprim_2"/>
    <property type="match status" value="1"/>
</dbReference>
<dbReference type="InterPro" id="IPR034154">
    <property type="entry name" value="TOPRIM_DnaG/twinkle"/>
</dbReference>
<dbReference type="CDD" id="cd01029">
    <property type="entry name" value="TOPRIM_primases"/>
    <property type="match status" value="1"/>
</dbReference>
<evidence type="ECO:0008006" key="3">
    <source>
        <dbReference type="Google" id="ProtNLM"/>
    </source>
</evidence>
<accession>A0A415BTD8</accession>
<dbReference type="Gene3D" id="3.40.1360.10">
    <property type="match status" value="1"/>
</dbReference>
<evidence type="ECO:0000313" key="1">
    <source>
        <dbReference type="EMBL" id="RHI92176.1"/>
    </source>
</evidence>
<protein>
    <recommendedName>
        <fullName evidence="3">Toprim domain-containing protein</fullName>
    </recommendedName>
</protein>
<dbReference type="EMBL" id="QRLF01000011">
    <property type="protein sequence ID" value="RHI92176.1"/>
    <property type="molecule type" value="Genomic_DNA"/>
</dbReference>
<sequence length="246" mass="26902">MDFGEGTGGSIIDLAQRLYGTRDISSVLKGIEGHFPVSTPAAAPRKAAATPPAFEELRVSPLRNTVLLDYLAKRGIPSDIALGECVEVHYRTRGKWYFGIGFRNRKGGLEIRNPYFKGSTSPKDITHLRHGAGGNGKATALVFEGFMDYLSYLTLKQGKPVPDCVVLNSVGNLPGALDVLKGYGHVCCFLDNDDAGRKTTEEIRRRCGSVTDKAVHYLPHKDLNEFLQHRLKKAEEPCAELKQGSG</sequence>
<name>A0A415BTD8_PHOVU</name>
<proteinExistence type="predicted"/>
<dbReference type="Proteomes" id="UP000285777">
    <property type="component" value="Unassembled WGS sequence"/>
</dbReference>
<comment type="caution">
    <text evidence="1">The sequence shown here is derived from an EMBL/GenBank/DDBJ whole genome shotgun (WGS) entry which is preliminary data.</text>
</comment>
<evidence type="ECO:0000313" key="2">
    <source>
        <dbReference type="Proteomes" id="UP000285777"/>
    </source>
</evidence>
<gene>
    <name evidence="1" type="ORF">DW150_08225</name>
</gene>
<reference evidence="1 2" key="1">
    <citation type="submission" date="2018-08" db="EMBL/GenBank/DDBJ databases">
        <title>A genome reference for cultivated species of the human gut microbiota.</title>
        <authorList>
            <person name="Zou Y."/>
            <person name="Xue W."/>
            <person name="Luo G."/>
        </authorList>
    </citation>
    <scope>NUCLEOTIDE SEQUENCE [LARGE SCALE GENOMIC DNA]</scope>
    <source>
        <strain evidence="1 2">AM13-21</strain>
    </source>
</reference>
<organism evidence="1 2">
    <name type="scientific">Phocaeicola vulgatus</name>
    <name type="common">Bacteroides vulgatus</name>
    <dbReference type="NCBI Taxonomy" id="821"/>
    <lineage>
        <taxon>Bacteria</taxon>
        <taxon>Pseudomonadati</taxon>
        <taxon>Bacteroidota</taxon>
        <taxon>Bacteroidia</taxon>
        <taxon>Bacteroidales</taxon>
        <taxon>Bacteroidaceae</taxon>
        <taxon>Phocaeicola</taxon>
    </lineage>
</organism>